<dbReference type="EMBL" id="QXHD01000004">
    <property type="protein sequence ID" value="NEZ60614.1"/>
    <property type="molecule type" value="Genomic_DNA"/>
</dbReference>
<name>A0A6M0RWK7_9CYAN</name>
<evidence type="ECO:0000313" key="2">
    <source>
        <dbReference type="Proteomes" id="UP000481033"/>
    </source>
</evidence>
<gene>
    <name evidence="1" type="ORF">DXZ20_34240</name>
</gene>
<keyword evidence="2" id="KW-1185">Reference proteome</keyword>
<sequence length="145" mass="15284">MAEPVVEPLSTNPTDASGLPVADIDAVAVTGEAGNYTFAVTISSADTGCEQYSDWWEVVDAQSGDLIYRRILAHSHVNEQPFTRSGGPVAIEPDQRVVIRGHMGGLQSHYGGQALGGSVESGFQPVEDSLPSLETVEPLPKGCAF</sequence>
<evidence type="ECO:0000313" key="1">
    <source>
        <dbReference type="EMBL" id="NEZ60614.1"/>
    </source>
</evidence>
<protein>
    <submittedName>
        <fullName evidence="1">Uncharacterized protein</fullName>
    </submittedName>
</protein>
<reference evidence="1 2" key="1">
    <citation type="journal article" date="2020" name="Microb. Ecol.">
        <title>Ecogenomics of the Marine Benthic Filamentous Cyanobacterium Adonisia.</title>
        <authorList>
            <person name="Walter J.M."/>
            <person name="Coutinho F.H."/>
            <person name="Leomil L."/>
            <person name="Hargreaves P.I."/>
            <person name="Campeao M.E."/>
            <person name="Vieira V.V."/>
            <person name="Silva B.S."/>
            <person name="Fistarol G.O."/>
            <person name="Salomon P.S."/>
            <person name="Sawabe T."/>
            <person name="Mino S."/>
            <person name="Hosokawa M."/>
            <person name="Miyashita H."/>
            <person name="Maruyama F."/>
            <person name="van Verk M.C."/>
            <person name="Dutilh B.E."/>
            <person name="Thompson C.C."/>
            <person name="Thompson F.L."/>
        </authorList>
    </citation>
    <scope>NUCLEOTIDE SEQUENCE [LARGE SCALE GENOMIC DNA]</scope>
    <source>
        <strain evidence="1 2">CCMR0081</strain>
    </source>
</reference>
<comment type="caution">
    <text evidence="1">The sequence shown here is derived from an EMBL/GenBank/DDBJ whole genome shotgun (WGS) entry which is preliminary data.</text>
</comment>
<dbReference type="Proteomes" id="UP000481033">
    <property type="component" value="Unassembled WGS sequence"/>
</dbReference>
<organism evidence="1 2">
    <name type="scientific">Adonisia turfae CCMR0081</name>
    <dbReference type="NCBI Taxonomy" id="2292702"/>
    <lineage>
        <taxon>Bacteria</taxon>
        <taxon>Bacillati</taxon>
        <taxon>Cyanobacteriota</taxon>
        <taxon>Adonisia</taxon>
        <taxon>Adonisia turfae</taxon>
    </lineage>
</organism>
<proteinExistence type="predicted"/>
<accession>A0A6M0RWK7</accession>
<dbReference type="AlphaFoldDB" id="A0A6M0RWK7"/>